<evidence type="ECO:0000313" key="3">
    <source>
        <dbReference type="EMBL" id="CAF9937202.1"/>
    </source>
</evidence>
<dbReference type="PANTHER" id="PTHR36587:SF2">
    <property type="entry name" value="EXPRESSION SITE-ASSOCIATED GENE 3 (ESAG3)-LIKE PROTEIN"/>
    <property type="match status" value="1"/>
</dbReference>
<gene>
    <name evidence="3" type="ORF">ALECFALPRED_007139</name>
</gene>
<dbReference type="CDD" id="cd22997">
    <property type="entry name" value="GT_LH"/>
    <property type="match status" value="1"/>
</dbReference>
<sequence>MDKYEKIRSSSHSPRSPSSPGTSRFDTRPRWRQNRICYLLEGLGTLIVLRLRSLIIIALLVIITSGVLTLKPLPSRYTNITANTTWASIEASHPYKPIAPPDQPLHILIPATKQDINLCKLLFTGSILGYPTPVITGWGEDLDESQRKGMTGGGSHLLKISRVLEYLGNLGTEHNDDLVLMMDGYDIWFQLHKDLLIERYYQINAKANKRIKERMGRAAKIEGIEQTIIFGAGKRCWPNEIHTVACWPLPPSPLPKDLFDGNTDNPVGSRPNPWSTTRQKFLNSGLIMGPVADMRALFARAESIVEKLGDAPEPDDNGSKWSEKVYHNSDQSVFNMIFGEQEYQREVIRIRHISWLFNPILKLQQFFGKDLSDTDEILEGAAIKNILNPPWSHMEVEHLDGQPLEFSIGLDYWSDMTFQTANSERNGGWMSFNQSLEPQVQHFDRWDCKPHLRPLPADVSSSQPPFFNQGNDNRALSVNASWNDVPLYTQYCNGVVPVMLHHNGDKASRDNRWHKMWYYPYAETMFKAQEPRQVESLVMGKVGKELVGPGSAFNDRGGIVNFEDACHGWNFQ</sequence>
<dbReference type="PANTHER" id="PTHR36587">
    <property type="entry name" value="EXPRESSION SITE-ASSOCIATED GENE 3 (ESAG3)-LIKE PROTEIN"/>
    <property type="match status" value="1"/>
</dbReference>
<evidence type="ECO:0000256" key="2">
    <source>
        <dbReference type="SAM" id="Phobius"/>
    </source>
</evidence>
<name>A0A8H3G9S0_9LECA</name>
<reference evidence="3" key="1">
    <citation type="submission" date="2021-03" db="EMBL/GenBank/DDBJ databases">
        <authorList>
            <person name="Tagirdzhanova G."/>
        </authorList>
    </citation>
    <scope>NUCLEOTIDE SEQUENCE</scope>
</reference>
<keyword evidence="4" id="KW-1185">Reference proteome</keyword>
<comment type="caution">
    <text evidence="3">The sequence shown here is derived from an EMBL/GenBank/DDBJ whole genome shotgun (WGS) entry which is preliminary data.</text>
</comment>
<feature type="region of interest" description="Disordered" evidence="1">
    <location>
        <begin position="1"/>
        <end position="27"/>
    </location>
</feature>
<evidence type="ECO:0000313" key="4">
    <source>
        <dbReference type="Proteomes" id="UP000664203"/>
    </source>
</evidence>
<organism evidence="3 4">
    <name type="scientific">Alectoria fallacina</name>
    <dbReference type="NCBI Taxonomy" id="1903189"/>
    <lineage>
        <taxon>Eukaryota</taxon>
        <taxon>Fungi</taxon>
        <taxon>Dikarya</taxon>
        <taxon>Ascomycota</taxon>
        <taxon>Pezizomycotina</taxon>
        <taxon>Lecanoromycetes</taxon>
        <taxon>OSLEUM clade</taxon>
        <taxon>Lecanoromycetidae</taxon>
        <taxon>Lecanorales</taxon>
        <taxon>Lecanorineae</taxon>
        <taxon>Parmeliaceae</taxon>
        <taxon>Alectoria</taxon>
    </lineage>
</organism>
<keyword evidence="2" id="KW-1133">Transmembrane helix</keyword>
<accession>A0A8H3G9S0</accession>
<evidence type="ECO:0000256" key="1">
    <source>
        <dbReference type="SAM" id="MobiDB-lite"/>
    </source>
</evidence>
<dbReference type="EMBL" id="CAJPDR010000463">
    <property type="protein sequence ID" value="CAF9937202.1"/>
    <property type="molecule type" value="Genomic_DNA"/>
</dbReference>
<protein>
    <submittedName>
        <fullName evidence="3">Uncharacterized protein</fullName>
    </submittedName>
</protein>
<feature type="compositionally biased region" description="Low complexity" evidence="1">
    <location>
        <begin position="10"/>
        <end position="24"/>
    </location>
</feature>
<dbReference type="OrthoDB" id="422736at2759"/>
<keyword evidence="2" id="KW-0472">Membrane</keyword>
<proteinExistence type="predicted"/>
<dbReference type="AlphaFoldDB" id="A0A8H3G9S0"/>
<feature type="transmembrane region" description="Helical" evidence="2">
    <location>
        <begin position="38"/>
        <end position="63"/>
    </location>
</feature>
<keyword evidence="2" id="KW-0812">Transmembrane</keyword>
<dbReference type="Proteomes" id="UP000664203">
    <property type="component" value="Unassembled WGS sequence"/>
</dbReference>